<reference evidence="2" key="1">
    <citation type="submission" date="2022-07" db="EMBL/GenBank/DDBJ databases">
        <authorList>
            <person name="Macas J."/>
            <person name="Novak P."/>
            <person name="Neumann P."/>
        </authorList>
    </citation>
    <scope>NUCLEOTIDE SEQUENCE</scope>
</reference>
<dbReference type="EMBL" id="CAMAPF010000930">
    <property type="protein sequence ID" value="CAH9123138.1"/>
    <property type="molecule type" value="Genomic_DNA"/>
</dbReference>
<evidence type="ECO:0000256" key="1">
    <source>
        <dbReference type="SAM" id="MobiDB-lite"/>
    </source>
</evidence>
<sequence length="60" mass="6879">MMHGPCGPSRTNSPCMSNGRCTKHFPKKYNEETTIDDEGYPIYRRRDDGRTITKGEVELT</sequence>
<evidence type="ECO:0000313" key="3">
    <source>
        <dbReference type="Proteomes" id="UP001152523"/>
    </source>
</evidence>
<feature type="non-terminal residue" evidence="2">
    <location>
        <position position="60"/>
    </location>
</feature>
<dbReference type="Proteomes" id="UP001152523">
    <property type="component" value="Unassembled WGS sequence"/>
</dbReference>
<proteinExistence type="predicted"/>
<dbReference type="AlphaFoldDB" id="A0AAV0EIW8"/>
<comment type="caution">
    <text evidence="2">The sequence shown here is derived from an EMBL/GenBank/DDBJ whole genome shotgun (WGS) entry which is preliminary data.</text>
</comment>
<organism evidence="2 3">
    <name type="scientific">Cuscuta epithymum</name>
    <dbReference type="NCBI Taxonomy" id="186058"/>
    <lineage>
        <taxon>Eukaryota</taxon>
        <taxon>Viridiplantae</taxon>
        <taxon>Streptophyta</taxon>
        <taxon>Embryophyta</taxon>
        <taxon>Tracheophyta</taxon>
        <taxon>Spermatophyta</taxon>
        <taxon>Magnoliopsida</taxon>
        <taxon>eudicotyledons</taxon>
        <taxon>Gunneridae</taxon>
        <taxon>Pentapetalae</taxon>
        <taxon>asterids</taxon>
        <taxon>lamiids</taxon>
        <taxon>Solanales</taxon>
        <taxon>Convolvulaceae</taxon>
        <taxon>Cuscuteae</taxon>
        <taxon>Cuscuta</taxon>
        <taxon>Cuscuta subgen. Cuscuta</taxon>
    </lineage>
</organism>
<feature type="compositionally biased region" description="Polar residues" evidence="1">
    <location>
        <begin position="9"/>
        <end position="20"/>
    </location>
</feature>
<evidence type="ECO:0000313" key="2">
    <source>
        <dbReference type="EMBL" id="CAH9123138.1"/>
    </source>
</evidence>
<keyword evidence="3" id="KW-1185">Reference proteome</keyword>
<accession>A0AAV0EIW8</accession>
<gene>
    <name evidence="2" type="ORF">CEPIT_LOCUS24983</name>
</gene>
<feature type="region of interest" description="Disordered" evidence="1">
    <location>
        <begin position="1"/>
        <end position="21"/>
    </location>
</feature>
<name>A0AAV0EIW8_9ASTE</name>
<protein>
    <submittedName>
        <fullName evidence="2">Uncharacterized protein</fullName>
    </submittedName>
</protein>